<evidence type="ECO:0000313" key="3">
    <source>
        <dbReference type="EMBL" id="KAK5633501.1"/>
    </source>
</evidence>
<keyword evidence="1" id="KW-1133">Transmembrane helix</keyword>
<accession>A0AAN7ZBU6</accession>
<comment type="caution">
    <text evidence="3">The sequence shown here is derived from an EMBL/GenBank/DDBJ whole genome shotgun (WGS) entry which is preliminary data.</text>
</comment>
<dbReference type="Pfam" id="PF26616">
    <property type="entry name" value="CorA-like"/>
    <property type="match status" value="1"/>
</dbReference>
<evidence type="ECO:0000256" key="1">
    <source>
        <dbReference type="SAM" id="Phobius"/>
    </source>
</evidence>
<feature type="domain" description="CorA-like transporter" evidence="2">
    <location>
        <begin position="111"/>
        <end position="159"/>
    </location>
</feature>
<keyword evidence="1" id="KW-0812">Transmembrane</keyword>
<gene>
    <name evidence="3" type="ORF">RRF57_009215</name>
</gene>
<dbReference type="EMBL" id="JAWHQM010000033">
    <property type="protein sequence ID" value="KAK5633501.1"/>
    <property type="molecule type" value="Genomic_DNA"/>
</dbReference>
<dbReference type="AlphaFoldDB" id="A0AAN7ZBU6"/>
<name>A0AAN7ZBU6_9PEZI</name>
<sequence>MCRLERLCRVTYEWGLGYLWHAFESKLTELFIKDEGGSTVGVIKEECDQVQWVSTTEELCTIMRRGRSTLLASVSENQCIPAEISNAEGVHNGSIAATSFESSRADGPTLLAICYNIRHFERHGRDLEDPWSCRQSAIHHSLTLGSMQSTWVVVQPPEVFNLTIGYTRHPMALHLRYIQAAIANWREYLDSFSQTFKLLNQQIAIPNPYRKFKITFSHEQHLHHLKGKLHHAQNILTNTQATLRIISTHESSIAEEQSLLPAIHDDFKQKINNISREVDNYITTTQKLLRISDDLKLMYSDILTFQGQELQRETTLKLECLAQEDATGNRDMAVLATLAFKDSRSMRIATAIAMFYLPSFFSSTLVWYGTTVEVAQNNGSKIQLRSEIWIASVMAALLAIGTVSWSWWWNCLEEKKSTKHAAQRTARP</sequence>
<organism evidence="3 4">
    <name type="scientific">Xylaria bambusicola</name>
    <dbReference type="NCBI Taxonomy" id="326684"/>
    <lineage>
        <taxon>Eukaryota</taxon>
        <taxon>Fungi</taxon>
        <taxon>Dikarya</taxon>
        <taxon>Ascomycota</taxon>
        <taxon>Pezizomycotina</taxon>
        <taxon>Sordariomycetes</taxon>
        <taxon>Xylariomycetidae</taxon>
        <taxon>Xylariales</taxon>
        <taxon>Xylariaceae</taxon>
        <taxon>Xylaria</taxon>
    </lineage>
</organism>
<evidence type="ECO:0000313" key="4">
    <source>
        <dbReference type="Proteomes" id="UP001305414"/>
    </source>
</evidence>
<evidence type="ECO:0000259" key="2">
    <source>
        <dbReference type="Pfam" id="PF26616"/>
    </source>
</evidence>
<proteinExistence type="predicted"/>
<keyword evidence="1" id="KW-0472">Membrane</keyword>
<dbReference type="InterPro" id="IPR058257">
    <property type="entry name" value="CorA-like_dom"/>
</dbReference>
<protein>
    <recommendedName>
        <fullName evidence="2">CorA-like transporter domain-containing protein</fullName>
    </recommendedName>
</protein>
<keyword evidence="4" id="KW-1185">Reference proteome</keyword>
<reference evidence="3 4" key="1">
    <citation type="submission" date="2023-10" db="EMBL/GenBank/DDBJ databases">
        <title>Draft genome sequence of Xylaria bambusicola isolate GMP-LS, the root and basal stem rot pathogen of sugarcane in Indonesia.</title>
        <authorList>
            <person name="Selvaraj P."/>
            <person name="Muralishankar V."/>
            <person name="Muruganantham S."/>
            <person name="Sp S."/>
            <person name="Haryani S."/>
            <person name="Lau K.J.X."/>
            <person name="Naqvi N.I."/>
        </authorList>
    </citation>
    <scope>NUCLEOTIDE SEQUENCE [LARGE SCALE GENOMIC DNA]</scope>
    <source>
        <strain evidence="3">GMP-LS</strain>
    </source>
</reference>
<feature type="transmembrane region" description="Helical" evidence="1">
    <location>
        <begin position="388"/>
        <end position="409"/>
    </location>
</feature>
<feature type="transmembrane region" description="Helical" evidence="1">
    <location>
        <begin position="348"/>
        <end position="368"/>
    </location>
</feature>
<dbReference type="Proteomes" id="UP001305414">
    <property type="component" value="Unassembled WGS sequence"/>
</dbReference>